<dbReference type="InterPro" id="IPR036264">
    <property type="entry name" value="Bact_exopeptidase_dim_dom"/>
</dbReference>
<evidence type="ECO:0000256" key="4">
    <source>
        <dbReference type="ARBA" id="ARBA00022833"/>
    </source>
</evidence>
<dbReference type="PANTHER" id="PTHR43808">
    <property type="entry name" value="ACETYLORNITHINE DEACETYLASE"/>
    <property type="match status" value="1"/>
</dbReference>
<evidence type="ECO:0000313" key="6">
    <source>
        <dbReference type="EMBL" id="NDV62200.1"/>
    </source>
</evidence>
<dbReference type="SUPFAM" id="SSF55031">
    <property type="entry name" value="Bacterial exopeptidase dimerisation domain"/>
    <property type="match status" value="1"/>
</dbReference>
<comment type="caution">
    <text evidence="6">The sequence shown here is derived from an EMBL/GenBank/DDBJ whole genome shotgun (WGS) entry which is preliminary data.</text>
</comment>
<keyword evidence="7" id="KW-1185">Reference proteome</keyword>
<dbReference type="InterPro" id="IPR011650">
    <property type="entry name" value="Peptidase_M20_dimer"/>
</dbReference>
<feature type="domain" description="Peptidase M20 dimerisation" evidence="5">
    <location>
        <begin position="176"/>
        <end position="268"/>
    </location>
</feature>
<dbReference type="Gene3D" id="3.30.70.360">
    <property type="match status" value="1"/>
</dbReference>
<keyword evidence="3" id="KW-0378">Hydrolase</keyword>
<proteinExistence type="predicted"/>
<accession>A0A6B2M3D0</accession>
<dbReference type="InterPro" id="IPR050072">
    <property type="entry name" value="Peptidase_M20A"/>
</dbReference>
<dbReference type="PROSITE" id="PS00758">
    <property type="entry name" value="ARGE_DAPE_CPG2_1"/>
    <property type="match status" value="1"/>
</dbReference>
<dbReference type="CDD" id="cd03885">
    <property type="entry name" value="M20_CPDG2"/>
    <property type="match status" value="1"/>
</dbReference>
<dbReference type="InterPro" id="IPR001261">
    <property type="entry name" value="ArgE/DapE_CS"/>
</dbReference>
<dbReference type="EMBL" id="JAAGNX010000002">
    <property type="protein sequence ID" value="NDV62200.1"/>
    <property type="molecule type" value="Genomic_DNA"/>
</dbReference>
<dbReference type="PANTHER" id="PTHR43808:SF9">
    <property type="entry name" value="BLL0789 PROTEIN"/>
    <property type="match status" value="1"/>
</dbReference>
<evidence type="ECO:0000256" key="1">
    <source>
        <dbReference type="ARBA" id="ARBA00001947"/>
    </source>
</evidence>
<evidence type="ECO:0000256" key="2">
    <source>
        <dbReference type="ARBA" id="ARBA00022723"/>
    </source>
</evidence>
<evidence type="ECO:0000256" key="3">
    <source>
        <dbReference type="ARBA" id="ARBA00022801"/>
    </source>
</evidence>
<comment type="cofactor">
    <cofactor evidence="1">
        <name>Zn(2+)</name>
        <dbReference type="ChEBI" id="CHEBI:29105"/>
    </cofactor>
</comment>
<dbReference type="GO" id="GO:0016787">
    <property type="term" value="F:hydrolase activity"/>
    <property type="evidence" value="ECO:0007669"/>
    <property type="project" value="UniProtKB-KW"/>
</dbReference>
<dbReference type="PIRSF" id="PIRSF037238">
    <property type="entry name" value="Carboxypeptidase_G2"/>
    <property type="match status" value="1"/>
</dbReference>
<evidence type="ECO:0000259" key="5">
    <source>
        <dbReference type="Pfam" id="PF07687"/>
    </source>
</evidence>
<dbReference type="Pfam" id="PF01546">
    <property type="entry name" value="Peptidase_M20"/>
    <property type="match status" value="1"/>
</dbReference>
<dbReference type="InterPro" id="IPR017150">
    <property type="entry name" value="Pept_M20_glutamate_carboxypep"/>
</dbReference>
<dbReference type="SUPFAM" id="SSF53187">
    <property type="entry name" value="Zn-dependent exopeptidases"/>
    <property type="match status" value="1"/>
</dbReference>
<reference evidence="6 7" key="1">
    <citation type="submission" date="2020-02" db="EMBL/GenBank/DDBJ databases">
        <title>Albibacoteraceae fam. nov., the first described family within the subdivision 4 Verrucomicrobia.</title>
        <authorList>
            <person name="Xi F."/>
        </authorList>
    </citation>
    <scope>NUCLEOTIDE SEQUENCE [LARGE SCALE GENOMIC DNA]</scope>
    <source>
        <strain evidence="6 7">CK1056</strain>
    </source>
</reference>
<dbReference type="Pfam" id="PF07687">
    <property type="entry name" value="M20_dimer"/>
    <property type="match status" value="1"/>
</dbReference>
<protein>
    <submittedName>
        <fullName evidence="6">M20 family metallopeptidase</fullName>
    </submittedName>
</protein>
<keyword evidence="4" id="KW-0862">Zinc</keyword>
<dbReference type="RefSeq" id="WP_163963890.1">
    <property type="nucleotide sequence ID" value="NZ_JAAGNX010000002.1"/>
</dbReference>
<dbReference type="InterPro" id="IPR002933">
    <property type="entry name" value="Peptidase_M20"/>
</dbReference>
<keyword evidence="2" id="KW-0479">Metal-binding</keyword>
<name>A0A6B2M3D0_9BACT</name>
<sequence>MKFDLKAFEEELKFLVNIDSGSTVIDGVNRVSDWFEDRFKQLGWQTRFVAYQPDHYGKTLFTWNGDANDLDLLIISHVDTVFPDKTAEARPFSIKDKRYMGPGVADMKAGCLMALHSIEQLEHEKRLNGNIGIIFNGEHELSCPTIRPFLEEKSKQAKVVVTTEPARADGSCVRQRKGILRYTIQFHGKSAHSGVDPENGNCAVTEMARMILRLRELDDPKRGINLNPGIVKGGVSINAVPDFAECRLDVRVVHMEDAVRLAKTIEEMGQAPTDPKVTIDVSGGITRPPMRPTARGDELIESMNEIGKKYGVQLKWTFSGGGSDASYASAFNIPTLCGLGPVGGGYHTDREYLEMAELNERMSIFRDFVEAIGNRQT</sequence>
<dbReference type="AlphaFoldDB" id="A0A6B2M3D0"/>
<dbReference type="Proteomes" id="UP000478417">
    <property type="component" value="Unassembled WGS sequence"/>
</dbReference>
<evidence type="ECO:0000313" key="7">
    <source>
        <dbReference type="Proteomes" id="UP000478417"/>
    </source>
</evidence>
<organism evidence="6 7">
    <name type="scientific">Oceanipulchritudo coccoides</name>
    <dbReference type="NCBI Taxonomy" id="2706888"/>
    <lineage>
        <taxon>Bacteria</taxon>
        <taxon>Pseudomonadati</taxon>
        <taxon>Verrucomicrobiota</taxon>
        <taxon>Opitutia</taxon>
        <taxon>Puniceicoccales</taxon>
        <taxon>Oceanipulchritudinaceae</taxon>
        <taxon>Oceanipulchritudo</taxon>
    </lineage>
</organism>
<dbReference type="GO" id="GO:0046872">
    <property type="term" value="F:metal ion binding"/>
    <property type="evidence" value="ECO:0007669"/>
    <property type="project" value="UniProtKB-KW"/>
</dbReference>
<gene>
    <name evidence="6" type="ORF">G0Q06_07050</name>
</gene>
<dbReference type="Gene3D" id="3.40.630.10">
    <property type="entry name" value="Zn peptidases"/>
    <property type="match status" value="1"/>
</dbReference>